<reference evidence="1" key="1">
    <citation type="submission" date="2013-12" db="EMBL/GenBank/DDBJ databases">
        <authorList>
            <person name="Omoto C.K."/>
            <person name="Sibley D."/>
            <person name="Venepally P."/>
            <person name="Hadjithomas M."/>
            <person name="Karamycheva S."/>
            <person name="Brunk B."/>
            <person name="Roos D."/>
            <person name="Caler E."/>
            <person name="Lorenzi H."/>
        </authorList>
    </citation>
    <scope>NUCLEOTIDE SEQUENCE</scope>
</reference>
<accession>A0A023B8B7</accession>
<organism evidence="1 2">
    <name type="scientific">Gregarina niphandrodes</name>
    <name type="common">Septate eugregarine</name>
    <dbReference type="NCBI Taxonomy" id="110365"/>
    <lineage>
        <taxon>Eukaryota</taxon>
        <taxon>Sar</taxon>
        <taxon>Alveolata</taxon>
        <taxon>Apicomplexa</taxon>
        <taxon>Conoidasida</taxon>
        <taxon>Gregarinasina</taxon>
        <taxon>Eugregarinorida</taxon>
        <taxon>Gregarinidae</taxon>
        <taxon>Gregarina</taxon>
    </lineage>
</organism>
<dbReference type="AlphaFoldDB" id="A0A023B8B7"/>
<sequence length="105" mass="11633">MGNVVDCCAVSSDKKETVSTVGPQKRSNDKEETIVPPTAAELKAFRDRLENSIHMTVVIAVSLTRKQGRLKAEVNPYLIYCDPLMFRTENGYLVVCDGSLLTVAW</sequence>
<dbReference type="RefSeq" id="XP_011134531.1">
    <property type="nucleotide sequence ID" value="XM_011136229.1"/>
</dbReference>
<dbReference type="Proteomes" id="UP000019763">
    <property type="component" value="Unassembled WGS sequence"/>
</dbReference>
<gene>
    <name evidence="1" type="ORF">GNI_060870</name>
</gene>
<dbReference type="VEuPathDB" id="CryptoDB:GNI_060870"/>
<dbReference type="EMBL" id="AFNH02000461">
    <property type="protein sequence ID" value="EZG68907.1"/>
    <property type="molecule type" value="Genomic_DNA"/>
</dbReference>
<keyword evidence="2" id="KW-1185">Reference proteome</keyword>
<evidence type="ECO:0000313" key="2">
    <source>
        <dbReference type="Proteomes" id="UP000019763"/>
    </source>
</evidence>
<protein>
    <submittedName>
        <fullName evidence="1">Uncharacterized protein</fullName>
    </submittedName>
</protein>
<comment type="caution">
    <text evidence="1">The sequence shown here is derived from an EMBL/GenBank/DDBJ whole genome shotgun (WGS) entry which is preliminary data.</text>
</comment>
<name>A0A023B8B7_GRENI</name>
<proteinExistence type="predicted"/>
<dbReference type="GeneID" id="22912234"/>
<evidence type="ECO:0000313" key="1">
    <source>
        <dbReference type="EMBL" id="EZG68907.1"/>
    </source>
</evidence>